<dbReference type="PROSITE" id="PS00889">
    <property type="entry name" value="CNMP_BINDING_2"/>
    <property type="match status" value="1"/>
</dbReference>
<feature type="transmembrane region" description="Helical" evidence="10">
    <location>
        <begin position="577"/>
        <end position="599"/>
    </location>
</feature>
<dbReference type="Pfam" id="PF00027">
    <property type="entry name" value="cNMP_binding"/>
    <property type="match status" value="1"/>
</dbReference>
<dbReference type="InterPro" id="IPR018490">
    <property type="entry name" value="cNMP-bd_dom_sf"/>
</dbReference>
<dbReference type="GO" id="GO:0005223">
    <property type="term" value="F:intracellularly cGMP-activated cation channel activity"/>
    <property type="evidence" value="ECO:0007669"/>
    <property type="project" value="TreeGrafter"/>
</dbReference>
<evidence type="ECO:0000256" key="10">
    <source>
        <dbReference type="SAM" id="Phobius"/>
    </source>
</evidence>
<protein>
    <recommendedName>
        <fullName evidence="11">Cyclic nucleotide-binding domain-containing protein</fullName>
    </recommendedName>
</protein>
<evidence type="ECO:0000256" key="5">
    <source>
        <dbReference type="ARBA" id="ARBA00023065"/>
    </source>
</evidence>
<dbReference type="PANTHER" id="PTHR45638:SF11">
    <property type="entry name" value="CYCLIC NUCLEOTIDE-GATED CATION CHANNEL SUBUNIT A"/>
    <property type="match status" value="1"/>
</dbReference>
<dbReference type="AlphaFoldDB" id="A0AA39IAH2"/>
<evidence type="ECO:0000256" key="8">
    <source>
        <dbReference type="ARBA" id="ARBA00023303"/>
    </source>
</evidence>
<proteinExistence type="predicted"/>
<sequence length="884" mass="100655">MERPKTIGEPGAKRNSSSQRRKRLRRSKTRASSIDVEPGQPVEFGQRATKSDDPHMEESDGKIHEVSPVVELPGPSARDTVVEVKTDSEICRVEKKKNTIRRVSGKVGKRKSITVEVHPPHVIVEKPAPVPEKLVESQPIAAPKMPSVEAPASKPPVPALVLGAKEDEKPKMEVYLEQRRDSLIKKLSLEGQTPQVVVTCPRPATSGVLTPVKEVSVEESGSMQSQTSVRSHTQRRGSTAPPVRPSNPLKILQPSSSTSEIVPDPIPADPISTTSSQRTARGRFIGVAKTMSFLKKTKAVDSSDRVQAQSEFLSRHGMNYNMKVTEEQQFEGSMLKYIWNEWVCDKSTEMHYYWTLVMSFAYLYNLLVIIARIVFIDLSIDYRKFLWLIGDLPMDLIYLIDMWIRNRTGFLEQGIMVRDLNKVRKEYLKSEQFHIDIYTLLPLDHAGTVVASLLGPITEKVYLFPILRFNRLGRYQRIREFVARTETRSSFPNVFRIFCVIAYIVVIIHWNACFYFLMSVCIGLGSDGWVYGEANHQALPPGTADTFTRRYIYCFYWSTLILTTIGEVPWPVHNIEFIFVTIDLMCGVLIFATIVGNVGNMISNMGAAKTDFQNKMDAIKQYMRLRKVTRTLQQRVIKWFDYLWANKQSLMDTEVLKMLPDNLQAEIAMHVHFETLRKVRIFQDCESGLLAELVLKLQLQVFSPNDYVCRRGDIGREMYIVKKGRLKITKDDGTLITYLLEGSVFGELSILNIPGSKNGNRRTANIISMGYTDLFVLSKADLMNALKEYPEAKNMLIKKGREILMKDNLIDESAAEDQRSNEEICELLNQKVKVVQLRIARLTAEYTSTSFKLRERIGYLERQLERYGVIAPDPSIQSLDVPYV</sequence>
<accession>A0AA39IAH2</accession>
<dbReference type="GO" id="GO:0030553">
    <property type="term" value="F:cGMP binding"/>
    <property type="evidence" value="ECO:0007669"/>
    <property type="project" value="TreeGrafter"/>
</dbReference>
<evidence type="ECO:0000256" key="1">
    <source>
        <dbReference type="ARBA" id="ARBA00004141"/>
    </source>
</evidence>
<evidence type="ECO:0000256" key="2">
    <source>
        <dbReference type="ARBA" id="ARBA00022448"/>
    </source>
</evidence>
<evidence type="ECO:0000259" key="11">
    <source>
        <dbReference type="PROSITE" id="PS50042"/>
    </source>
</evidence>
<dbReference type="Gene3D" id="1.10.287.70">
    <property type="match status" value="1"/>
</dbReference>
<feature type="region of interest" description="Disordered" evidence="9">
    <location>
        <begin position="209"/>
        <end position="277"/>
    </location>
</feature>
<keyword evidence="3 10" id="KW-0812">Transmembrane</keyword>
<name>A0AA39IAH2_9BILA</name>
<keyword evidence="6 10" id="KW-0472">Membrane</keyword>
<feature type="compositionally biased region" description="Basic and acidic residues" evidence="9">
    <location>
        <begin position="49"/>
        <end position="65"/>
    </location>
</feature>
<dbReference type="SMART" id="SM00100">
    <property type="entry name" value="cNMP"/>
    <property type="match status" value="1"/>
</dbReference>
<keyword evidence="7" id="KW-1071">Ligand-gated ion channel</keyword>
<dbReference type="GO" id="GO:0005886">
    <property type="term" value="C:plasma membrane"/>
    <property type="evidence" value="ECO:0007669"/>
    <property type="project" value="TreeGrafter"/>
</dbReference>
<feature type="region of interest" description="Disordered" evidence="9">
    <location>
        <begin position="1"/>
        <end position="80"/>
    </location>
</feature>
<evidence type="ECO:0000313" key="13">
    <source>
        <dbReference type="Proteomes" id="UP001175271"/>
    </source>
</evidence>
<evidence type="ECO:0000256" key="4">
    <source>
        <dbReference type="ARBA" id="ARBA00022989"/>
    </source>
</evidence>
<dbReference type="FunFam" id="2.60.120.10:FF:000002">
    <property type="entry name" value="Cyclic nucleotide gated channel alpha 1a"/>
    <property type="match status" value="1"/>
</dbReference>
<reference evidence="12" key="1">
    <citation type="submission" date="2023-06" db="EMBL/GenBank/DDBJ databases">
        <title>Genomic analysis of the entomopathogenic nematode Steinernema hermaphroditum.</title>
        <authorList>
            <person name="Schwarz E.M."/>
            <person name="Heppert J.K."/>
            <person name="Baniya A."/>
            <person name="Schwartz H.T."/>
            <person name="Tan C.-H."/>
            <person name="Antoshechkin I."/>
            <person name="Sternberg P.W."/>
            <person name="Goodrich-Blair H."/>
            <person name="Dillman A.R."/>
        </authorList>
    </citation>
    <scope>NUCLEOTIDE SEQUENCE</scope>
    <source>
        <strain evidence="12">PS9179</strain>
        <tissue evidence="12">Whole animal</tissue>
    </source>
</reference>
<keyword evidence="2" id="KW-0813">Transport</keyword>
<keyword evidence="5" id="KW-0406">Ion transport</keyword>
<dbReference type="Pfam" id="PF16526">
    <property type="entry name" value="CLZ"/>
    <property type="match status" value="1"/>
</dbReference>
<dbReference type="EMBL" id="JAUCMV010000002">
    <property type="protein sequence ID" value="KAK0420846.1"/>
    <property type="molecule type" value="Genomic_DNA"/>
</dbReference>
<dbReference type="InterPro" id="IPR050866">
    <property type="entry name" value="CNG_cation_channel"/>
</dbReference>
<evidence type="ECO:0000256" key="9">
    <source>
        <dbReference type="SAM" id="MobiDB-lite"/>
    </source>
</evidence>
<dbReference type="GO" id="GO:0017071">
    <property type="term" value="C:intracellular cyclic nucleotide activated cation channel complex"/>
    <property type="evidence" value="ECO:0007669"/>
    <property type="project" value="TreeGrafter"/>
</dbReference>
<keyword evidence="8" id="KW-0407">Ion channel</keyword>
<dbReference type="InterPro" id="IPR018488">
    <property type="entry name" value="cNMP-bd_CS"/>
</dbReference>
<dbReference type="GO" id="GO:0005222">
    <property type="term" value="F:intracellularly cAMP-activated cation channel activity"/>
    <property type="evidence" value="ECO:0007669"/>
    <property type="project" value="TreeGrafter"/>
</dbReference>
<dbReference type="FunFam" id="1.10.287.630:FF:000001">
    <property type="entry name" value="Cyclic nucleotide-gated channel alpha 3"/>
    <property type="match status" value="1"/>
</dbReference>
<dbReference type="CDD" id="cd00038">
    <property type="entry name" value="CAP_ED"/>
    <property type="match status" value="1"/>
</dbReference>
<comment type="caution">
    <text evidence="12">The sequence shown here is derived from an EMBL/GenBank/DDBJ whole genome shotgun (WGS) entry which is preliminary data.</text>
</comment>
<feature type="transmembrane region" description="Helical" evidence="10">
    <location>
        <begin position="494"/>
        <end position="517"/>
    </location>
</feature>
<dbReference type="SUPFAM" id="SSF81324">
    <property type="entry name" value="Voltage-gated potassium channels"/>
    <property type="match status" value="1"/>
</dbReference>
<gene>
    <name evidence="12" type="ORF">QR680_014921</name>
</gene>
<dbReference type="PROSITE" id="PS50042">
    <property type="entry name" value="CNMP_BINDING_3"/>
    <property type="match status" value="1"/>
</dbReference>
<evidence type="ECO:0000313" key="12">
    <source>
        <dbReference type="EMBL" id="KAK0420846.1"/>
    </source>
</evidence>
<dbReference type="InterPro" id="IPR014710">
    <property type="entry name" value="RmlC-like_jellyroll"/>
</dbReference>
<dbReference type="GO" id="GO:0044877">
    <property type="term" value="F:protein-containing complex binding"/>
    <property type="evidence" value="ECO:0007669"/>
    <property type="project" value="TreeGrafter"/>
</dbReference>
<keyword evidence="13" id="KW-1185">Reference proteome</keyword>
<evidence type="ECO:0000256" key="3">
    <source>
        <dbReference type="ARBA" id="ARBA00022692"/>
    </source>
</evidence>
<dbReference type="InterPro" id="IPR032406">
    <property type="entry name" value="CLZ_dom"/>
</dbReference>
<feature type="compositionally biased region" description="Polar residues" evidence="9">
    <location>
        <begin position="219"/>
        <end position="231"/>
    </location>
</feature>
<organism evidence="12 13">
    <name type="scientific">Steinernema hermaphroditum</name>
    <dbReference type="NCBI Taxonomy" id="289476"/>
    <lineage>
        <taxon>Eukaryota</taxon>
        <taxon>Metazoa</taxon>
        <taxon>Ecdysozoa</taxon>
        <taxon>Nematoda</taxon>
        <taxon>Chromadorea</taxon>
        <taxon>Rhabditida</taxon>
        <taxon>Tylenchina</taxon>
        <taxon>Panagrolaimomorpha</taxon>
        <taxon>Strongyloidoidea</taxon>
        <taxon>Steinernematidae</taxon>
        <taxon>Steinernema</taxon>
    </lineage>
</organism>
<dbReference type="InterPro" id="IPR000595">
    <property type="entry name" value="cNMP-bd_dom"/>
</dbReference>
<dbReference type="SUPFAM" id="SSF51206">
    <property type="entry name" value="cAMP-binding domain-like"/>
    <property type="match status" value="1"/>
</dbReference>
<dbReference type="Gene3D" id="1.10.287.630">
    <property type="entry name" value="Helix hairpin bin"/>
    <property type="match status" value="1"/>
</dbReference>
<dbReference type="Proteomes" id="UP001175271">
    <property type="component" value="Unassembled WGS sequence"/>
</dbReference>
<feature type="transmembrane region" description="Helical" evidence="10">
    <location>
        <begin position="352"/>
        <end position="375"/>
    </location>
</feature>
<dbReference type="Pfam" id="PF00520">
    <property type="entry name" value="Ion_trans"/>
    <property type="match status" value="1"/>
</dbReference>
<feature type="domain" description="Cyclic nucleotide-binding" evidence="11">
    <location>
        <begin position="681"/>
        <end position="786"/>
    </location>
</feature>
<dbReference type="Gene3D" id="2.60.120.10">
    <property type="entry name" value="Jelly Rolls"/>
    <property type="match status" value="1"/>
</dbReference>
<comment type="subcellular location">
    <subcellularLocation>
        <location evidence="1">Membrane</location>
        <topology evidence="1">Multi-pass membrane protein</topology>
    </subcellularLocation>
</comment>
<keyword evidence="4 10" id="KW-1133">Transmembrane helix</keyword>
<evidence type="ECO:0000256" key="7">
    <source>
        <dbReference type="ARBA" id="ARBA00023286"/>
    </source>
</evidence>
<dbReference type="InterPro" id="IPR005821">
    <property type="entry name" value="Ion_trans_dom"/>
</dbReference>
<evidence type="ECO:0000256" key="6">
    <source>
        <dbReference type="ARBA" id="ARBA00023136"/>
    </source>
</evidence>
<dbReference type="PANTHER" id="PTHR45638">
    <property type="entry name" value="CYCLIC NUCLEOTIDE-GATED CATION CHANNEL SUBUNIT A"/>
    <property type="match status" value="1"/>
</dbReference>
<dbReference type="PROSITE" id="PS00888">
    <property type="entry name" value="CNMP_BINDING_1"/>
    <property type="match status" value="1"/>
</dbReference>
<feature type="compositionally biased region" description="Basic residues" evidence="9">
    <location>
        <begin position="19"/>
        <end position="29"/>
    </location>
</feature>
<dbReference type="Gene3D" id="1.20.5.300">
    <property type="match status" value="1"/>
</dbReference>